<gene>
    <name evidence="1" type="ORF">GSI_07434</name>
</gene>
<dbReference type="AlphaFoldDB" id="A0A2G8S911"/>
<reference evidence="1 2" key="1">
    <citation type="journal article" date="2015" name="Sci. Rep.">
        <title>Chromosome-level genome map provides insights into diverse defense mechanisms in the medicinal fungus Ganoderma sinense.</title>
        <authorList>
            <person name="Zhu Y."/>
            <person name="Xu J."/>
            <person name="Sun C."/>
            <person name="Zhou S."/>
            <person name="Xu H."/>
            <person name="Nelson D.R."/>
            <person name="Qian J."/>
            <person name="Song J."/>
            <person name="Luo H."/>
            <person name="Xiang L."/>
            <person name="Li Y."/>
            <person name="Xu Z."/>
            <person name="Ji A."/>
            <person name="Wang L."/>
            <person name="Lu S."/>
            <person name="Hayward A."/>
            <person name="Sun W."/>
            <person name="Li X."/>
            <person name="Schwartz D.C."/>
            <person name="Wang Y."/>
            <person name="Chen S."/>
        </authorList>
    </citation>
    <scope>NUCLEOTIDE SEQUENCE [LARGE SCALE GENOMIC DNA]</scope>
    <source>
        <strain evidence="1 2">ZZ0214-1</strain>
    </source>
</reference>
<evidence type="ECO:0000313" key="2">
    <source>
        <dbReference type="Proteomes" id="UP000230002"/>
    </source>
</evidence>
<dbReference type="Proteomes" id="UP000230002">
    <property type="component" value="Unassembled WGS sequence"/>
</dbReference>
<sequence length="130" mass="15082">MFQTRSQSHEDARAAFPDLAQYLVVKAACYADYKDSLHQLPNDLELEECANYLSEWPNVRILNQWQLRELDGRPWEPEVALELAVSSAVDLVAAWRPYVDVARTTERRSWVSWCLSGEHLLAVDTLRRSY</sequence>
<dbReference type="EMBL" id="AYKW01000015">
    <property type="protein sequence ID" value="PIL30256.1"/>
    <property type="molecule type" value="Genomic_DNA"/>
</dbReference>
<accession>A0A2G8S911</accession>
<keyword evidence="2" id="KW-1185">Reference proteome</keyword>
<protein>
    <submittedName>
        <fullName evidence="1">Uncharacterized protein</fullName>
    </submittedName>
</protein>
<comment type="caution">
    <text evidence="1">The sequence shown here is derived from an EMBL/GenBank/DDBJ whole genome shotgun (WGS) entry which is preliminary data.</text>
</comment>
<proteinExistence type="predicted"/>
<name>A0A2G8S911_9APHY</name>
<organism evidence="1 2">
    <name type="scientific">Ganoderma sinense ZZ0214-1</name>
    <dbReference type="NCBI Taxonomy" id="1077348"/>
    <lineage>
        <taxon>Eukaryota</taxon>
        <taxon>Fungi</taxon>
        <taxon>Dikarya</taxon>
        <taxon>Basidiomycota</taxon>
        <taxon>Agaricomycotina</taxon>
        <taxon>Agaricomycetes</taxon>
        <taxon>Polyporales</taxon>
        <taxon>Polyporaceae</taxon>
        <taxon>Ganoderma</taxon>
    </lineage>
</organism>
<evidence type="ECO:0000313" key="1">
    <source>
        <dbReference type="EMBL" id="PIL30256.1"/>
    </source>
</evidence>